<name>A0A235B2C7_9BACL</name>
<dbReference type="InterPro" id="IPR036633">
    <property type="entry name" value="Prn/Lys/Arg_de-COase_C_sf"/>
</dbReference>
<evidence type="ECO:0000259" key="7">
    <source>
        <dbReference type="Pfam" id="PF03711"/>
    </source>
</evidence>
<dbReference type="InterPro" id="IPR015421">
    <property type="entry name" value="PyrdxlP-dep_Trfase_major"/>
</dbReference>
<dbReference type="SUPFAM" id="SSF55904">
    <property type="entry name" value="Ornithine decarboxylase C-terminal domain"/>
    <property type="match status" value="1"/>
</dbReference>
<dbReference type="InterPro" id="IPR000310">
    <property type="entry name" value="Orn/Lys/Arg_deCO2ase_major_dom"/>
</dbReference>
<sequence>MSERQKRAPLFEALSAHLKESRGNFHVPGHKQGQAFDPEGSDRFKDVLSIDLTEVGYLDDLHDPEGVIREAQEFAAEAFSADETRFLVGGSTAGNLALVLSLCQPGDRLIIQRNSHQSIFNGCLLAGVRPVYISGDGECSRINPETLAEVLGRFPDAKGVFITSPDYYGMCQPVDALARMCGKRGIPLLVDEAHGAHFGFHPLLPPSAMQQGADAAVQSTHKMLPAMTMASMLHLKGEGVPSESVFRWLRVIQSSSPSYPLMASLDLARRFLAERGKDELDVLLNRLQRFREKLSTLSGIIEEGRGDKDQDPLKLAIRSKRRISGFRLSNELRRKGLFMELADHRCTLAAFSIGTSPEEMRRLMQGLKDLEKDMKWIPEEPWMEPIRVPRWSESRFPLNRLDRLRRQAVSLEEAVGRPAAEMVVPYPPGIPLVLPGESFTRKHAMDMDRMIRCGGRVRGLAAVSPPCVYVLQ</sequence>
<dbReference type="OrthoDB" id="9815233at2"/>
<dbReference type="RefSeq" id="WP_094265792.1">
    <property type="nucleotide sequence ID" value="NZ_NOWF01000013.1"/>
</dbReference>
<evidence type="ECO:0000313" key="9">
    <source>
        <dbReference type="Proteomes" id="UP000215459"/>
    </source>
</evidence>
<keyword evidence="9" id="KW-1185">Reference proteome</keyword>
<keyword evidence="4" id="KW-0663">Pyridoxal phosphate</keyword>
<dbReference type="CDD" id="cd00615">
    <property type="entry name" value="Orn_deC_like"/>
    <property type="match status" value="1"/>
</dbReference>
<dbReference type="PANTHER" id="PTHR43277:SF3">
    <property type="entry name" value="DECARBOXYLASE, PUTATIVE-RELATED"/>
    <property type="match status" value="1"/>
</dbReference>
<gene>
    <name evidence="8" type="ORF">CHM34_16935</name>
</gene>
<evidence type="ECO:0000256" key="3">
    <source>
        <dbReference type="ARBA" id="ARBA00022793"/>
    </source>
</evidence>
<feature type="domain" description="Orn/Lys/Arg decarboxylase C-terminal" evidence="7">
    <location>
        <begin position="405"/>
        <end position="445"/>
    </location>
</feature>
<accession>A0A235B2C7</accession>
<keyword evidence="5" id="KW-0456">Lyase</keyword>
<evidence type="ECO:0000256" key="4">
    <source>
        <dbReference type="ARBA" id="ARBA00022898"/>
    </source>
</evidence>
<protein>
    <recommendedName>
        <fullName evidence="10">Amino acid decarboxylase</fullName>
    </recommendedName>
</protein>
<evidence type="ECO:0000256" key="5">
    <source>
        <dbReference type="ARBA" id="ARBA00023239"/>
    </source>
</evidence>
<proteinExistence type="inferred from homology"/>
<comment type="similarity">
    <text evidence="2">Belongs to the Orn/Lys/Arg decarboxylase class-I family.</text>
</comment>
<dbReference type="InterPro" id="IPR052357">
    <property type="entry name" value="Orn_Lys_Arg_decarboxylase-I"/>
</dbReference>
<evidence type="ECO:0000256" key="2">
    <source>
        <dbReference type="ARBA" id="ARBA00010671"/>
    </source>
</evidence>
<dbReference type="GO" id="GO:0016831">
    <property type="term" value="F:carboxy-lyase activity"/>
    <property type="evidence" value="ECO:0007669"/>
    <property type="project" value="UniProtKB-KW"/>
</dbReference>
<evidence type="ECO:0000259" key="6">
    <source>
        <dbReference type="Pfam" id="PF01276"/>
    </source>
</evidence>
<feature type="domain" description="Orn/Lys/Arg decarboxylases family 1 pyridoxal-P attachment site" evidence="6">
    <location>
        <begin position="9"/>
        <end position="298"/>
    </location>
</feature>
<keyword evidence="3" id="KW-0210">Decarboxylase</keyword>
<reference evidence="8 9" key="1">
    <citation type="submission" date="2017-07" db="EMBL/GenBank/DDBJ databases">
        <title>The genome sequence of Paludifilum halophilum highlights mechanisms for microbial adaptation to high salt environemnts.</title>
        <authorList>
            <person name="Belbahri L."/>
        </authorList>
    </citation>
    <scope>NUCLEOTIDE SEQUENCE [LARGE SCALE GENOMIC DNA]</scope>
    <source>
        <strain evidence="8 9">DSM 102817</strain>
    </source>
</reference>
<dbReference type="InterPro" id="IPR015424">
    <property type="entry name" value="PyrdxlP-dep_Trfase"/>
</dbReference>
<dbReference type="EMBL" id="NOWF01000013">
    <property type="protein sequence ID" value="OYD06391.1"/>
    <property type="molecule type" value="Genomic_DNA"/>
</dbReference>
<dbReference type="Pfam" id="PF01276">
    <property type="entry name" value="OKR_DC_1"/>
    <property type="match status" value="1"/>
</dbReference>
<dbReference type="SUPFAM" id="SSF53383">
    <property type="entry name" value="PLP-dependent transferases"/>
    <property type="match status" value="1"/>
</dbReference>
<comment type="cofactor">
    <cofactor evidence="1">
        <name>pyridoxal 5'-phosphate</name>
        <dbReference type="ChEBI" id="CHEBI:597326"/>
    </cofactor>
</comment>
<dbReference type="Gene3D" id="3.40.640.10">
    <property type="entry name" value="Type I PLP-dependent aspartate aminotransferase-like (Major domain)"/>
    <property type="match status" value="1"/>
</dbReference>
<evidence type="ECO:0000256" key="1">
    <source>
        <dbReference type="ARBA" id="ARBA00001933"/>
    </source>
</evidence>
<dbReference type="Gene3D" id="3.90.105.10">
    <property type="entry name" value="Molybdopterin biosynthesis moea protein, domain 2"/>
    <property type="match status" value="1"/>
</dbReference>
<comment type="caution">
    <text evidence="8">The sequence shown here is derived from an EMBL/GenBank/DDBJ whole genome shotgun (WGS) entry which is preliminary data.</text>
</comment>
<dbReference type="AlphaFoldDB" id="A0A235B2C7"/>
<dbReference type="Proteomes" id="UP000215459">
    <property type="component" value="Unassembled WGS sequence"/>
</dbReference>
<dbReference type="InterPro" id="IPR008286">
    <property type="entry name" value="Prn/Lys/Arg_de-COase_C"/>
</dbReference>
<dbReference type="PANTHER" id="PTHR43277">
    <property type="entry name" value="ARGININE DECARBOXYLASE"/>
    <property type="match status" value="1"/>
</dbReference>
<evidence type="ECO:0008006" key="10">
    <source>
        <dbReference type="Google" id="ProtNLM"/>
    </source>
</evidence>
<evidence type="ECO:0000313" key="8">
    <source>
        <dbReference type="EMBL" id="OYD06391.1"/>
    </source>
</evidence>
<dbReference type="Pfam" id="PF03711">
    <property type="entry name" value="OKR_DC_1_C"/>
    <property type="match status" value="1"/>
</dbReference>
<organism evidence="8 9">
    <name type="scientific">Paludifilum halophilum</name>
    <dbReference type="NCBI Taxonomy" id="1642702"/>
    <lineage>
        <taxon>Bacteria</taxon>
        <taxon>Bacillati</taxon>
        <taxon>Bacillota</taxon>
        <taxon>Bacilli</taxon>
        <taxon>Bacillales</taxon>
        <taxon>Thermoactinomycetaceae</taxon>
        <taxon>Paludifilum</taxon>
    </lineage>
</organism>